<evidence type="ECO:0000313" key="1">
    <source>
        <dbReference type="EMBL" id="MCR1915354.1"/>
    </source>
</evidence>
<name>A0AAW5LSZ1_LACJH</name>
<proteinExistence type="predicted"/>
<evidence type="ECO:0008006" key="3">
    <source>
        <dbReference type="Google" id="ProtNLM"/>
    </source>
</evidence>
<dbReference type="Proteomes" id="UP001206357">
    <property type="component" value="Unassembled WGS sequence"/>
</dbReference>
<dbReference type="EMBL" id="JANKAU010000009">
    <property type="protein sequence ID" value="MCR1915354.1"/>
    <property type="molecule type" value="Genomic_DNA"/>
</dbReference>
<evidence type="ECO:0000313" key="2">
    <source>
        <dbReference type="Proteomes" id="UP001206357"/>
    </source>
</evidence>
<dbReference type="AlphaFoldDB" id="A0AAW5LSZ1"/>
<sequence length="64" mass="7244">MNRSNHIYLLSGTTFGKVSTIIDSGVKTGNRKFELKDLQESNYELLANVCDLLGMSEIYLDEEE</sequence>
<comment type="caution">
    <text evidence="1">The sequence shown here is derived from an EMBL/GenBank/DDBJ whole genome shotgun (WGS) entry which is preliminary data.</text>
</comment>
<accession>A0AAW5LSZ1</accession>
<gene>
    <name evidence="1" type="ORF">NSA17_07915</name>
</gene>
<reference evidence="1" key="1">
    <citation type="submission" date="2022-07" db="EMBL/GenBank/DDBJ databases">
        <title>Enhanced cultured diversity of the mouse gut microbiota enables custom-made synthetic communities.</title>
        <authorList>
            <person name="Afrizal A."/>
        </authorList>
    </citation>
    <scope>NUCLEOTIDE SEQUENCE</scope>
    <source>
        <strain evidence="1">DSM 100219</strain>
    </source>
</reference>
<dbReference type="RefSeq" id="WP_257579173.1">
    <property type="nucleotide sequence ID" value="NZ_JANKAU010000009.1"/>
</dbReference>
<organism evidence="1 2">
    <name type="scientific">Lactobacillus johnsonii</name>
    <dbReference type="NCBI Taxonomy" id="33959"/>
    <lineage>
        <taxon>Bacteria</taxon>
        <taxon>Bacillati</taxon>
        <taxon>Bacillota</taxon>
        <taxon>Bacilli</taxon>
        <taxon>Lactobacillales</taxon>
        <taxon>Lactobacillaceae</taxon>
        <taxon>Lactobacillus</taxon>
    </lineage>
</organism>
<protein>
    <recommendedName>
        <fullName evidence="3">XRE family transcriptional regulator</fullName>
    </recommendedName>
</protein>